<reference evidence="2 3" key="1">
    <citation type="journal article" date="2016" name="DNA Res.">
        <title>The draft genome of MD-2 pineapple using hybrid error correction of long reads.</title>
        <authorList>
            <person name="Redwan R.M."/>
            <person name="Saidin A."/>
            <person name="Kumar S.V."/>
        </authorList>
    </citation>
    <scope>NUCLEOTIDE SEQUENCE [LARGE SCALE GENOMIC DNA]</scope>
    <source>
        <strain evidence="3">cv. MD2</strain>
        <tissue evidence="2">Leaf</tissue>
    </source>
</reference>
<dbReference type="PANTHER" id="PTHR33108">
    <property type="entry name" value="OS01G0745000 PROTEIN"/>
    <property type="match status" value="1"/>
</dbReference>
<feature type="compositionally biased region" description="Basic and acidic residues" evidence="1">
    <location>
        <begin position="1"/>
        <end position="13"/>
    </location>
</feature>
<gene>
    <name evidence="2" type="ORF">ACMD2_17056</name>
</gene>
<evidence type="ECO:0000313" key="2">
    <source>
        <dbReference type="EMBL" id="OAY80047.1"/>
    </source>
</evidence>
<dbReference type="InterPro" id="IPR012876">
    <property type="entry name" value="DUF1677_pln"/>
</dbReference>
<organism evidence="2 3">
    <name type="scientific">Ananas comosus</name>
    <name type="common">Pineapple</name>
    <name type="synonym">Ananas ananas</name>
    <dbReference type="NCBI Taxonomy" id="4615"/>
    <lineage>
        <taxon>Eukaryota</taxon>
        <taxon>Viridiplantae</taxon>
        <taxon>Streptophyta</taxon>
        <taxon>Embryophyta</taxon>
        <taxon>Tracheophyta</taxon>
        <taxon>Spermatophyta</taxon>
        <taxon>Magnoliopsida</taxon>
        <taxon>Liliopsida</taxon>
        <taxon>Poales</taxon>
        <taxon>Bromeliaceae</taxon>
        <taxon>Bromelioideae</taxon>
        <taxon>Ananas</taxon>
    </lineage>
</organism>
<sequence>MQSEPLGREEEPGHLPPWKGQGLRRIVAANFQETDNKHPLNSDPSGPTIDTSNTNEAIVECECCGMSEDCTPKYISRIREAFCGKWVCGLCAEAVREQQKKALPAVLAVDEALESHMSLCRKFNRTVKLNPKLSLAGAMRDIARKSFEHRNSSHSKGNSCGARVSTTISCGPVIN</sequence>
<dbReference type="AlphaFoldDB" id="A0A199VS67"/>
<comment type="caution">
    <text evidence="2">The sequence shown here is derived from an EMBL/GenBank/DDBJ whole genome shotgun (WGS) entry which is preliminary data.</text>
</comment>
<accession>A0A199VS67</accession>
<dbReference type="Proteomes" id="UP000092600">
    <property type="component" value="Unassembled WGS sequence"/>
</dbReference>
<evidence type="ECO:0000256" key="1">
    <source>
        <dbReference type="SAM" id="MobiDB-lite"/>
    </source>
</evidence>
<feature type="region of interest" description="Disordered" evidence="1">
    <location>
        <begin position="1"/>
        <end position="22"/>
    </location>
</feature>
<protein>
    <recommendedName>
        <fullName evidence="4">DUF1677 family protein</fullName>
    </recommendedName>
</protein>
<dbReference type="STRING" id="4615.A0A199VS67"/>
<evidence type="ECO:0000313" key="3">
    <source>
        <dbReference type="Proteomes" id="UP000092600"/>
    </source>
</evidence>
<name>A0A199VS67_ANACO</name>
<evidence type="ECO:0008006" key="4">
    <source>
        <dbReference type="Google" id="ProtNLM"/>
    </source>
</evidence>
<dbReference type="PANTHER" id="PTHR33108:SF14">
    <property type="entry name" value="OS01G0745000 PROTEIN"/>
    <property type="match status" value="1"/>
</dbReference>
<proteinExistence type="predicted"/>
<dbReference type="EMBL" id="LSRQ01000958">
    <property type="protein sequence ID" value="OAY80047.1"/>
    <property type="molecule type" value="Genomic_DNA"/>
</dbReference>
<dbReference type="Pfam" id="PF07911">
    <property type="entry name" value="DUF1677"/>
    <property type="match status" value="1"/>
</dbReference>